<evidence type="ECO:0000256" key="1">
    <source>
        <dbReference type="SAM" id="Phobius"/>
    </source>
</evidence>
<sequence length="228" mass="24890">MTLRDIWTAAFHRPWLALAVAALCGLWSFHQVTAPTVYETRAVVTLLSPKTTFPRNAYAGFTQGLVMLTEASALSAANPATRDQIRRAGGTGDYAVVMANRGNEELPIHDQPDLWVSARSTDPAEAERTLTAAMGVLRTQLRERQESAGASTASLVTWRVTGGNGAPVALHGSRIRQLAGLGLISILVTTYTVVLADRRSRWFPRSLRSVLRFGSPRPVRLPHRSGYK</sequence>
<name>A0A852ZTX8_9ACTN</name>
<accession>A0A852ZTX8</accession>
<dbReference type="Proteomes" id="UP000579605">
    <property type="component" value="Unassembled WGS sequence"/>
</dbReference>
<reference evidence="2 3" key="1">
    <citation type="submission" date="2020-07" db="EMBL/GenBank/DDBJ databases">
        <title>Sequencing the genomes of 1000 actinobacteria strains.</title>
        <authorList>
            <person name="Klenk H.-P."/>
        </authorList>
    </citation>
    <scope>NUCLEOTIDE SEQUENCE [LARGE SCALE GENOMIC DNA]</scope>
    <source>
        <strain evidence="2 3">DSM 18448</strain>
    </source>
</reference>
<gene>
    <name evidence="2" type="ORF">F4554_004754</name>
</gene>
<evidence type="ECO:0008006" key="4">
    <source>
        <dbReference type="Google" id="ProtNLM"/>
    </source>
</evidence>
<dbReference type="EMBL" id="JACBZH010000001">
    <property type="protein sequence ID" value="NYH92116.1"/>
    <property type="molecule type" value="Genomic_DNA"/>
</dbReference>
<dbReference type="RefSeq" id="WP_179789582.1">
    <property type="nucleotide sequence ID" value="NZ_BAAARR010000001.1"/>
</dbReference>
<dbReference type="AlphaFoldDB" id="A0A852ZTX8"/>
<protein>
    <recommendedName>
        <fullName evidence="4">Capsular polysaccharide biosynthesis protein</fullName>
    </recommendedName>
</protein>
<keyword evidence="1" id="KW-0812">Transmembrane</keyword>
<keyword evidence="3" id="KW-1185">Reference proteome</keyword>
<feature type="transmembrane region" description="Helical" evidence="1">
    <location>
        <begin position="178"/>
        <end position="196"/>
    </location>
</feature>
<organism evidence="2 3">
    <name type="scientific">Actinopolymorpha rutila</name>
    <dbReference type="NCBI Taxonomy" id="446787"/>
    <lineage>
        <taxon>Bacteria</taxon>
        <taxon>Bacillati</taxon>
        <taxon>Actinomycetota</taxon>
        <taxon>Actinomycetes</taxon>
        <taxon>Propionibacteriales</taxon>
        <taxon>Actinopolymorphaceae</taxon>
        <taxon>Actinopolymorpha</taxon>
    </lineage>
</organism>
<proteinExistence type="predicted"/>
<keyword evidence="1" id="KW-0472">Membrane</keyword>
<evidence type="ECO:0000313" key="3">
    <source>
        <dbReference type="Proteomes" id="UP000579605"/>
    </source>
</evidence>
<comment type="caution">
    <text evidence="2">The sequence shown here is derived from an EMBL/GenBank/DDBJ whole genome shotgun (WGS) entry which is preliminary data.</text>
</comment>
<evidence type="ECO:0000313" key="2">
    <source>
        <dbReference type="EMBL" id="NYH92116.1"/>
    </source>
</evidence>
<keyword evidence="1" id="KW-1133">Transmembrane helix</keyword>